<comment type="similarity">
    <text evidence="2">Belongs to the UDP-galactopyranose/dTDP-fucopyranose mutase family.</text>
</comment>
<dbReference type="InterPro" id="IPR015899">
    <property type="entry name" value="UDP-GalPyranose_mutase_C"/>
</dbReference>
<dbReference type="Proteomes" id="UP000464314">
    <property type="component" value="Chromosome"/>
</dbReference>
<evidence type="ECO:0000256" key="1">
    <source>
        <dbReference type="ARBA" id="ARBA00001974"/>
    </source>
</evidence>
<gene>
    <name evidence="7" type="primary">glf</name>
    <name evidence="7" type="ORF">Ana3638_18390</name>
</gene>
<dbReference type="EC" id="5.4.99.9" evidence="7"/>
<evidence type="ECO:0000313" key="7">
    <source>
        <dbReference type="EMBL" id="QHQ62509.1"/>
    </source>
</evidence>
<dbReference type="RefSeq" id="WP_161839332.1">
    <property type="nucleotide sequence ID" value="NZ_CP048000.1"/>
</dbReference>
<dbReference type="SUPFAM" id="SSF51971">
    <property type="entry name" value="Nucleotide-binding domain"/>
    <property type="match status" value="1"/>
</dbReference>
<dbReference type="NCBIfam" id="TIGR00031">
    <property type="entry name" value="UDP-GALP_mutase"/>
    <property type="match status" value="1"/>
</dbReference>
<dbReference type="AlphaFoldDB" id="A0A6P1TQK3"/>
<dbReference type="GO" id="GO:0050660">
    <property type="term" value="F:flavin adenine dinucleotide binding"/>
    <property type="evidence" value="ECO:0007669"/>
    <property type="project" value="TreeGrafter"/>
</dbReference>
<keyword evidence="5 7" id="KW-0413">Isomerase</keyword>
<keyword evidence="4" id="KW-0274">FAD</keyword>
<dbReference type="KEGG" id="anr:Ana3638_18390"/>
<dbReference type="Pfam" id="PF03275">
    <property type="entry name" value="GLF"/>
    <property type="match status" value="1"/>
</dbReference>
<sequence>MYYKYIVVGAGLAGLTIAERIAAELKEKVLIIEKRNHIGGNVYDSYNEDGILIHNYGPHIFHTNDREVYQYLSRFTPWNDFWHRVLTYVDGNLIPMPITVETINKLYNLNLSCDEVENFLKGKAVQIDEIKTSKDVALSKVGLDIYEKIFETYTKKQWGIDPGEIDTSVISRIPIRLNRDTRYFNDRYQGMPKYGFTKMCEKMVSNPNIKILLNTDYKEVIKDLKYDKLIYTGPTDYFYDYKFGKMEYRSINFIFETFNKEEYQAAPVVNYPNDYDFTRITEFKKLTWQEHKQTTILKEYPCSEGEPYYPFPTKECKEQFGLYQAEMDKEKNVIFLGRLAEYRYYNMDAVVRRALDIFQGGLNG</sequence>
<dbReference type="SUPFAM" id="SSF54373">
    <property type="entry name" value="FAD-linked reductases, C-terminal domain"/>
    <property type="match status" value="1"/>
</dbReference>
<name>A0A6P1TQK3_9FIRM</name>
<keyword evidence="8" id="KW-1185">Reference proteome</keyword>
<keyword evidence="3" id="KW-0285">Flavoprotein</keyword>
<evidence type="ECO:0000256" key="4">
    <source>
        <dbReference type="ARBA" id="ARBA00022827"/>
    </source>
</evidence>
<proteinExistence type="inferred from homology"/>
<evidence type="ECO:0000259" key="6">
    <source>
        <dbReference type="Pfam" id="PF03275"/>
    </source>
</evidence>
<dbReference type="GO" id="GO:0008767">
    <property type="term" value="F:UDP-galactopyranose mutase activity"/>
    <property type="evidence" value="ECO:0007669"/>
    <property type="project" value="UniProtKB-EC"/>
</dbReference>
<evidence type="ECO:0000256" key="3">
    <source>
        <dbReference type="ARBA" id="ARBA00022630"/>
    </source>
</evidence>
<feature type="domain" description="UDP-galactopyranose mutase C-terminal" evidence="6">
    <location>
        <begin position="148"/>
        <end position="344"/>
    </location>
</feature>
<dbReference type="Pfam" id="PF13450">
    <property type="entry name" value="NAD_binding_8"/>
    <property type="match status" value="1"/>
</dbReference>
<comment type="cofactor">
    <cofactor evidence="1">
        <name>FAD</name>
        <dbReference type="ChEBI" id="CHEBI:57692"/>
    </cofactor>
</comment>
<evidence type="ECO:0000313" key="8">
    <source>
        <dbReference type="Proteomes" id="UP000464314"/>
    </source>
</evidence>
<dbReference type="InterPro" id="IPR004379">
    <property type="entry name" value="UDP-GALP_mutase"/>
</dbReference>
<dbReference type="EMBL" id="CP048000">
    <property type="protein sequence ID" value="QHQ62509.1"/>
    <property type="molecule type" value="Genomic_DNA"/>
</dbReference>
<evidence type="ECO:0000256" key="5">
    <source>
        <dbReference type="ARBA" id="ARBA00023235"/>
    </source>
</evidence>
<evidence type="ECO:0000256" key="2">
    <source>
        <dbReference type="ARBA" id="ARBA00009321"/>
    </source>
</evidence>
<dbReference type="Gene3D" id="3.40.50.720">
    <property type="entry name" value="NAD(P)-binding Rossmann-like Domain"/>
    <property type="match status" value="3"/>
</dbReference>
<accession>A0A6P1TQK3</accession>
<protein>
    <submittedName>
        <fullName evidence="7">UDP-galactopyranose mutase</fullName>
        <ecNumber evidence="7">5.4.99.9</ecNumber>
    </submittedName>
</protein>
<dbReference type="GO" id="GO:0005829">
    <property type="term" value="C:cytosol"/>
    <property type="evidence" value="ECO:0007669"/>
    <property type="project" value="TreeGrafter"/>
</dbReference>
<dbReference type="PANTHER" id="PTHR21197:SF0">
    <property type="entry name" value="UDP-GALACTOPYRANOSE MUTASE"/>
    <property type="match status" value="1"/>
</dbReference>
<dbReference type="PANTHER" id="PTHR21197">
    <property type="entry name" value="UDP-GALACTOPYRANOSE MUTASE"/>
    <property type="match status" value="1"/>
</dbReference>
<organism evidence="7 8">
    <name type="scientific">Anaerocolumna sedimenticola</name>
    <dbReference type="NCBI Taxonomy" id="2696063"/>
    <lineage>
        <taxon>Bacteria</taxon>
        <taxon>Bacillati</taxon>
        <taxon>Bacillota</taxon>
        <taxon>Clostridia</taxon>
        <taxon>Lachnospirales</taxon>
        <taxon>Lachnospiraceae</taxon>
        <taxon>Anaerocolumna</taxon>
    </lineage>
</organism>
<reference evidence="7 8" key="1">
    <citation type="submission" date="2020-01" db="EMBL/GenBank/DDBJ databases">
        <title>Genome analysis of Anaerocolumna sp. CBA3638.</title>
        <authorList>
            <person name="Kim J."/>
            <person name="Roh S.W."/>
        </authorList>
    </citation>
    <scope>NUCLEOTIDE SEQUENCE [LARGE SCALE GENOMIC DNA]</scope>
    <source>
        <strain evidence="7 8">CBA3638</strain>
    </source>
</reference>